<dbReference type="InterPro" id="IPR000952">
    <property type="entry name" value="AB_hydrolase_4_CS"/>
</dbReference>
<evidence type="ECO:0000313" key="6">
    <source>
        <dbReference type="EMBL" id="OMJ86985.1"/>
    </source>
</evidence>
<dbReference type="PANTHER" id="PTHR10794:SF63">
    <property type="entry name" value="ALPHA_BETA HYDROLASE 1, ISOFORM A"/>
    <property type="match status" value="1"/>
</dbReference>
<proteinExistence type="inferred from homology"/>
<comment type="caution">
    <text evidence="6">The sequence shown here is derived from an EMBL/GenBank/DDBJ whole genome shotgun (WGS) entry which is preliminary data.</text>
</comment>
<dbReference type="EMBL" id="MPUH01000189">
    <property type="protein sequence ID" value="OMJ86985.1"/>
    <property type="molecule type" value="Genomic_DNA"/>
</dbReference>
<dbReference type="GO" id="GO:0047372">
    <property type="term" value="F:monoacylglycerol lipase activity"/>
    <property type="evidence" value="ECO:0007669"/>
    <property type="project" value="TreeGrafter"/>
</dbReference>
<dbReference type="OrthoDB" id="437070at2759"/>
<evidence type="ECO:0000256" key="3">
    <source>
        <dbReference type="ARBA" id="ARBA00022801"/>
    </source>
</evidence>
<dbReference type="GO" id="GO:0051793">
    <property type="term" value="P:medium-chain fatty acid catabolic process"/>
    <property type="evidence" value="ECO:0007669"/>
    <property type="project" value="TreeGrafter"/>
</dbReference>
<feature type="active site" description="Charge relay system" evidence="4">
    <location>
        <position position="317"/>
    </location>
</feature>
<dbReference type="PIRSF" id="PIRSF005211">
    <property type="entry name" value="Ab_hydro_YheT"/>
    <property type="match status" value="1"/>
</dbReference>
<dbReference type="GO" id="GO:0051792">
    <property type="term" value="P:medium-chain fatty acid biosynthetic process"/>
    <property type="evidence" value="ECO:0007669"/>
    <property type="project" value="TreeGrafter"/>
</dbReference>
<dbReference type="InterPro" id="IPR050960">
    <property type="entry name" value="AB_hydrolase_4_sf"/>
</dbReference>
<organism evidence="6 7">
    <name type="scientific">Stentor coeruleus</name>
    <dbReference type="NCBI Taxonomy" id="5963"/>
    <lineage>
        <taxon>Eukaryota</taxon>
        <taxon>Sar</taxon>
        <taxon>Alveolata</taxon>
        <taxon>Ciliophora</taxon>
        <taxon>Postciliodesmatophora</taxon>
        <taxon>Heterotrichea</taxon>
        <taxon>Heterotrichida</taxon>
        <taxon>Stentoridae</taxon>
        <taxon>Stentor</taxon>
    </lineage>
</organism>
<dbReference type="InterPro" id="IPR012020">
    <property type="entry name" value="ABHD4"/>
</dbReference>
<dbReference type="SUPFAM" id="SSF53474">
    <property type="entry name" value="alpha/beta-Hydrolases"/>
    <property type="match status" value="1"/>
</dbReference>
<feature type="domain" description="Serine aminopeptidase S33" evidence="5">
    <location>
        <begin position="156"/>
        <end position="324"/>
    </location>
</feature>
<reference evidence="6 7" key="1">
    <citation type="submission" date="2016-11" db="EMBL/GenBank/DDBJ databases">
        <title>The macronuclear genome of Stentor coeruleus: a giant cell with tiny introns.</title>
        <authorList>
            <person name="Slabodnick M."/>
            <person name="Ruby J.G."/>
            <person name="Reiff S.B."/>
            <person name="Swart E.C."/>
            <person name="Gosai S."/>
            <person name="Prabakaran S."/>
            <person name="Witkowska E."/>
            <person name="Larue G.E."/>
            <person name="Fisher S."/>
            <person name="Freeman R.M."/>
            <person name="Gunawardena J."/>
            <person name="Chu W."/>
            <person name="Stover N.A."/>
            <person name="Gregory B.D."/>
            <person name="Nowacki M."/>
            <person name="Derisi J."/>
            <person name="Roy S.W."/>
            <person name="Marshall W.F."/>
            <person name="Sood P."/>
        </authorList>
    </citation>
    <scope>NUCLEOTIDE SEQUENCE [LARGE SCALE GENOMIC DNA]</scope>
    <source>
        <strain evidence="6">WM001</strain>
    </source>
</reference>
<dbReference type="InterPro" id="IPR022742">
    <property type="entry name" value="Hydrolase_4"/>
</dbReference>
<dbReference type="Gene3D" id="3.40.50.1820">
    <property type="entry name" value="alpha/beta hydrolase"/>
    <property type="match status" value="1"/>
</dbReference>
<protein>
    <recommendedName>
        <fullName evidence="5">Serine aminopeptidase S33 domain-containing protein</fullName>
    </recommendedName>
</protein>
<gene>
    <name evidence="6" type="ORF">SteCoe_11382</name>
</gene>
<dbReference type="GO" id="GO:0008126">
    <property type="term" value="F:acetylesterase activity"/>
    <property type="evidence" value="ECO:0007669"/>
    <property type="project" value="TreeGrafter"/>
</dbReference>
<feature type="active site" description="Charge relay system" evidence="4">
    <location>
        <position position="182"/>
    </location>
</feature>
<name>A0A1R2CDD2_9CILI</name>
<evidence type="ECO:0000259" key="5">
    <source>
        <dbReference type="Pfam" id="PF12146"/>
    </source>
</evidence>
<dbReference type="Proteomes" id="UP000187209">
    <property type="component" value="Unassembled WGS sequence"/>
</dbReference>
<comment type="similarity">
    <text evidence="1">Belongs to the AB hydrolase superfamily. AB hydrolase 4 family.</text>
</comment>
<dbReference type="PANTHER" id="PTHR10794">
    <property type="entry name" value="ABHYDROLASE DOMAIN-CONTAINING PROTEIN"/>
    <property type="match status" value="1"/>
</dbReference>
<keyword evidence="3" id="KW-0378">Hydrolase</keyword>
<sequence length="377" mass="42189">MLIGSIIKPQIASHIQLYYKRTNFTESIISKCPSLKGRFLPTCWLFNGMLHVIFEGTLGDIPGESIFCPEVLYTKEQVFLPDGGLMSIDWANLPQSQSSISKILIIGPGITGNSDSQYVRVIVIEAIKKNYTVAVLHGRGIANNELLTFKVHCACAFDDYAYIIDHIHSKHPKANLVGVGTSMGAGILLKYAVLTGENCKLKALAAVATPFYHAHAAKNAENFWPYFGLPGKFILNILRRISKTFQPQLEKWPEELKRCGIDFSDIGKSKSYYDFDDKFTAKISGFKGAEEYYNEASSINQLYKVKIPVLALSSLDDPVISAEVIPYKEFCENEKLILMTTNNGGHVGWFTGNFMPKRWFQVPCVEYLEAVLTTQEN</sequence>
<evidence type="ECO:0000256" key="1">
    <source>
        <dbReference type="ARBA" id="ARBA00010884"/>
    </source>
</evidence>
<dbReference type="Pfam" id="PF12146">
    <property type="entry name" value="Hydrolase_4"/>
    <property type="match status" value="1"/>
</dbReference>
<evidence type="ECO:0000313" key="7">
    <source>
        <dbReference type="Proteomes" id="UP000187209"/>
    </source>
</evidence>
<accession>A0A1R2CDD2</accession>
<keyword evidence="2" id="KW-0719">Serine esterase</keyword>
<dbReference type="AlphaFoldDB" id="A0A1R2CDD2"/>
<evidence type="ECO:0000256" key="4">
    <source>
        <dbReference type="PIRSR" id="PIRSR005211-1"/>
    </source>
</evidence>
<dbReference type="PROSITE" id="PS01133">
    <property type="entry name" value="UPF0017"/>
    <property type="match status" value="1"/>
</dbReference>
<keyword evidence="7" id="KW-1185">Reference proteome</keyword>
<evidence type="ECO:0000256" key="2">
    <source>
        <dbReference type="ARBA" id="ARBA00022487"/>
    </source>
</evidence>
<dbReference type="InterPro" id="IPR029058">
    <property type="entry name" value="AB_hydrolase_fold"/>
</dbReference>
<feature type="active site" description="Charge relay system" evidence="4">
    <location>
        <position position="346"/>
    </location>
</feature>